<protein>
    <recommendedName>
        <fullName evidence="3">dTTP/UTP pyrophosphatase</fullName>
        <shortName evidence="3">dTTPase/UTPase</shortName>
        <ecNumber evidence="3">3.6.1.9</ecNumber>
    </recommendedName>
    <alternativeName>
        <fullName evidence="3">Nucleoside triphosphate pyrophosphatase</fullName>
    </alternativeName>
    <alternativeName>
        <fullName evidence="3">Nucleotide pyrophosphatase</fullName>
        <shortName evidence="3">Nucleotide PPase</shortName>
    </alternativeName>
</protein>
<evidence type="ECO:0000256" key="1">
    <source>
        <dbReference type="ARBA" id="ARBA00001968"/>
    </source>
</evidence>
<evidence type="ECO:0000256" key="2">
    <source>
        <dbReference type="ARBA" id="ARBA00022801"/>
    </source>
</evidence>
<dbReference type="Pfam" id="PF02545">
    <property type="entry name" value="Maf"/>
    <property type="match status" value="1"/>
</dbReference>
<dbReference type="HAMAP" id="MF_00528">
    <property type="entry name" value="Maf"/>
    <property type="match status" value="1"/>
</dbReference>
<reference evidence="4 5" key="1">
    <citation type="journal article" date="2012" name="Genome Biol. Evol.">
        <title>Genome Sequence of the Mesophilic Thermotogales Bacterium Mesotoga prima MesG1.Ag.4.2 Reveals the Largest Thermotogales Genome To Date.</title>
        <authorList>
            <person name="Zhaxybayeva O."/>
            <person name="Swithers K.S."/>
            <person name="Foght J."/>
            <person name="Green A.G."/>
            <person name="Bruce D."/>
            <person name="Detter C."/>
            <person name="Han S."/>
            <person name="Teshima H."/>
            <person name="Han J."/>
            <person name="Woyke T."/>
            <person name="Pitluck S."/>
            <person name="Nolan M."/>
            <person name="Ivanova N."/>
            <person name="Pati A."/>
            <person name="Land M.L."/>
            <person name="Dlutek M."/>
            <person name="Doolittle W.F."/>
            <person name="Noll K.M."/>
            <person name="Nesbo C.L."/>
        </authorList>
    </citation>
    <scope>NUCLEOTIDE SEQUENCE [LARGE SCALE GENOMIC DNA]</scope>
    <source>
        <strain evidence="5">mesG1.Ag.4.2</strain>
    </source>
</reference>
<organism evidence="4 5">
    <name type="scientific">Mesotoga prima MesG1.Ag.4.2</name>
    <dbReference type="NCBI Taxonomy" id="660470"/>
    <lineage>
        <taxon>Bacteria</taxon>
        <taxon>Thermotogati</taxon>
        <taxon>Thermotogota</taxon>
        <taxon>Thermotogae</taxon>
        <taxon>Kosmotogales</taxon>
        <taxon>Kosmotogaceae</taxon>
        <taxon>Mesotoga</taxon>
    </lineage>
</organism>
<dbReference type="EMBL" id="CP003532">
    <property type="protein sequence ID" value="AFK06295.1"/>
    <property type="molecule type" value="Genomic_DNA"/>
</dbReference>
<dbReference type="AlphaFoldDB" id="I2F2Z2"/>
<keyword evidence="3" id="KW-0546">Nucleotide metabolism</keyword>
<dbReference type="RefSeq" id="WP_014730388.1">
    <property type="nucleotide sequence ID" value="NC_017934.1"/>
</dbReference>
<comment type="cofactor">
    <cofactor evidence="1 3">
        <name>a divalent metal cation</name>
        <dbReference type="ChEBI" id="CHEBI:60240"/>
    </cofactor>
</comment>
<comment type="function">
    <text evidence="3">Nucleoside triphosphate pyrophosphatase that hydrolyzes dTTP and UTP. May have a dual role in cell division arrest and in preventing the incorporation of modified nucleotides into cellular nucleic acids.</text>
</comment>
<proteinExistence type="inferred from homology"/>
<dbReference type="SUPFAM" id="SSF52972">
    <property type="entry name" value="ITPase-like"/>
    <property type="match status" value="1"/>
</dbReference>
<dbReference type="Gene3D" id="3.90.950.10">
    <property type="match status" value="1"/>
</dbReference>
<comment type="subcellular location">
    <subcellularLocation>
        <location evidence="3">Cytoplasm</location>
    </subcellularLocation>
</comment>
<comment type="catalytic activity">
    <reaction evidence="3">
        <text>dTTP + H2O = dTMP + diphosphate + H(+)</text>
        <dbReference type="Rhea" id="RHEA:28534"/>
        <dbReference type="ChEBI" id="CHEBI:15377"/>
        <dbReference type="ChEBI" id="CHEBI:15378"/>
        <dbReference type="ChEBI" id="CHEBI:33019"/>
        <dbReference type="ChEBI" id="CHEBI:37568"/>
        <dbReference type="ChEBI" id="CHEBI:63528"/>
        <dbReference type="EC" id="3.6.1.9"/>
    </reaction>
</comment>
<name>I2F2Z2_9BACT</name>
<accession>I2F2Z2</accession>
<dbReference type="NCBIfam" id="TIGR00172">
    <property type="entry name" value="maf"/>
    <property type="match status" value="1"/>
</dbReference>
<dbReference type="KEGG" id="mpg:Theba_0576"/>
<evidence type="ECO:0000313" key="4">
    <source>
        <dbReference type="EMBL" id="AFK06295.1"/>
    </source>
</evidence>
<dbReference type="GO" id="GO:0009117">
    <property type="term" value="P:nucleotide metabolic process"/>
    <property type="evidence" value="ECO:0007669"/>
    <property type="project" value="UniProtKB-KW"/>
</dbReference>
<dbReference type="InterPro" id="IPR003697">
    <property type="entry name" value="Maf-like"/>
</dbReference>
<evidence type="ECO:0000313" key="5">
    <source>
        <dbReference type="Proteomes" id="UP000002881"/>
    </source>
</evidence>
<dbReference type="GO" id="GO:0036218">
    <property type="term" value="F:dTTP diphosphatase activity"/>
    <property type="evidence" value="ECO:0007669"/>
    <property type="project" value="RHEA"/>
</dbReference>
<keyword evidence="5" id="KW-1185">Reference proteome</keyword>
<evidence type="ECO:0000256" key="3">
    <source>
        <dbReference type="HAMAP-Rule" id="MF_00528"/>
    </source>
</evidence>
<gene>
    <name evidence="4" type="ORF">Theba_0576</name>
</gene>
<dbReference type="Proteomes" id="UP000002881">
    <property type="component" value="Chromosome"/>
</dbReference>
<feature type="site" description="Important for substrate specificity" evidence="3">
    <location>
        <position position="12"/>
    </location>
</feature>
<keyword evidence="2 3" id="KW-0378">Hydrolase</keyword>
<feature type="site" description="Important for substrate specificity" evidence="3">
    <location>
        <position position="152"/>
    </location>
</feature>
<comment type="caution">
    <text evidence="3">Lacks conserved residue(s) required for the propagation of feature annotation.</text>
</comment>
<dbReference type="PANTHER" id="PTHR43213">
    <property type="entry name" value="BIFUNCTIONAL DTTP/UTP PYROPHOSPHATASE/METHYLTRANSFERASE PROTEIN-RELATED"/>
    <property type="match status" value="1"/>
</dbReference>
<feature type="active site" description="Proton acceptor" evidence="3">
    <location>
        <position position="69"/>
    </location>
</feature>
<dbReference type="GeneID" id="87106425"/>
<dbReference type="GO" id="GO:0005737">
    <property type="term" value="C:cytoplasm"/>
    <property type="evidence" value="ECO:0007669"/>
    <property type="project" value="UniProtKB-SubCell"/>
</dbReference>
<dbReference type="InterPro" id="IPR029001">
    <property type="entry name" value="ITPase-like_fam"/>
</dbReference>
<dbReference type="EC" id="3.6.1.9" evidence="3"/>
<dbReference type="CDD" id="cd00555">
    <property type="entry name" value="Maf"/>
    <property type="match status" value="1"/>
</dbReference>
<dbReference type="GO" id="GO:0036221">
    <property type="term" value="F:UTP diphosphatase activity"/>
    <property type="evidence" value="ECO:0007669"/>
    <property type="project" value="RHEA"/>
</dbReference>
<dbReference type="PANTHER" id="PTHR43213:SF5">
    <property type="entry name" value="BIFUNCTIONAL DTTP_UTP PYROPHOSPHATASE_METHYLTRANSFERASE PROTEIN-RELATED"/>
    <property type="match status" value="1"/>
</dbReference>
<dbReference type="STRING" id="660470.Theba_0576"/>
<keyword evidence="3" id="KW-0963">Cytoplasm</keyword>
<comment type="similarity">
    <text evidence="3">Belongs to the Maf family. YhdE subfamily.</text>
</comment>
<comment type="catalytic activity">
    <reaction evidence="3">
        <text>UTP + H2O = UMP + diphosphate + H(+)</text>
        <dbReference type="Rhea" id="RHEA:29395"/>
        <dbReference type="ChEBI" id="CHEBI:15377"/>
        <dbReference type="ChEBI" id="CHEBI:15378"/>
        <dbReference type="ChEBI" id="CHEBI:33019"/>
        <dbReference type="ChEBI" id="CHEBI:46398"/>
        <dbReference type="ChEBI" id="CHEBI:57865"/>
        <dbReference type="EC" id="3.6.1.9"/>
    </reaction>
</comment>
<sequence>MARLILGSSSPRRRELLHLLRVSFEVIPPKGVEENLSERFCEKELCELSHLKAKNVMLRNPFSTVIAADTVVVLDGLVLGKPSSVEEAYEMLLVLSGRTHSVFTSVSVMYEESEFSFVEKTDVTFREVPSEVLKEYAESGLSLDKAGAYGIQDYGALFVKSIAGDFYNVMGLPIGRLWHELHARGVI</sequence>
<dbReference type="PIRSF" id="PIRSF006305">
    <property type="entry name" value="Maf"/>
    <property type="match status" value="1"/>
</dbReference>
<feature type="site" description="Important for substrate specificity" evidence="3">
    <location>
        <position position="70"/>
    </location>
</feature>
<dbReference type="HOGENOM" id="CLU_040416_0_0_0"/>
<dbReference type="eggNOG" id="COG0424">
    <property type="taxonomic scope" value="Bacteria"/>
</dbReference>